<dbReference type="GO" id="GO:0008146">
    <property type="term" value="F:sulfotransferase activity"/>
    <property type="evidence" value="ECO:0007669"/>
    <property type="project" value="InterPro"/>
</dbReference>
<dbReference type="SUPFAM" id="SSF52540">
    <property type="entry name" value="P-loop containing nucleoside triphosphate hydrolases"/>
    <property type="match status" value="1"/>
</dbReference>
<dbReference type="AlphaFoldDB" id="A0A2N0D106"/>
<evidence type="ECO:0000313" key="1">
    <source>
        <dbReference type="EMBL" id="PKA39747.1"/>
    </source>
</evidence>
<evidence type="ECO:0000313" key="4">
    <source>
        <dbReference type="Proteomes" id="UP001060123"/>
    </source>
</evidence>
<dbReference type="STRING" id="1041146.GCA_000427985_05771"/>
<dbReference type="InterPro" id="IPR027417">
    <property type="entry name" value="P-loop_NTPase"/>
</dbReference>
<reference evidence="1 3" key="1">
    <citation type="submission" date="2017-11" db="EMBL/GenBank/DDBJ databases">
        <authorList>
            <person name="Han C.G."/>
        </authorList>
    </citation>
    <scope>NUCLEOTIDE SEQUENCE [LARGE SCALE GENOMIC DNA]</scope>
    <source>
        <strain evidence="1 3">HCNT1</strain>
    </source>
</reference>
<reference evidence="1 3" key="2">
    <citation type="submission" date="2017-12" db="EMBL/GenBank/DDBJ databases">
        <title>Genome sequence of Rhizobium sullae HCNT1 isolated from Sulla coronaria nodules and featuring peculiar denitrification phenotypes.</title>
        <authorList>
            <person name="De Diego-Diaz B."/>
            <person name="Treu L."/>
            <person name="Campanaro S."/>
            <person name="Da Silva Duarte V."/>
            <person name="Basaglia M."/>
            <person name="Favaro L."/>
            <person name="Casella S."/>
            <person name="Squartini A."/>
        </authorList>
    </citation>
    <scope>NUCLEOTIDE SEQUENCE [LARGE SCALE GENOMIC DNA]</scope>
    <source>
        <strain evidence="1 3">HCNT1</strain>
    </source>
</reference>
<dbReference type="EMBL" id="CP104143">
    <property type="protein sequence ID" value="UWU16175.1"/>
    <property type="molecule type" value="Genomic_DNA"/>
</dbReference>
<accession>A0A2N0D106</accession>
<dbReference type="GO" id="GO:0016020">
    <property type="term" value="C:membrane"/>
    <property type="evidence" value="ECO:0007669"/>
    <property type="project" value="InterPro"/>
</dbReference>
<organism evidence="1 3">
    <name type="scientific">Rhizobium sullae</name>
    <name type="common">Rhizobium hedysari</name>
    <dbReference type="NCBI Taxonomy" id="50338"/>
    <lineage>
        <taxon>Bacteria</taxon>
        <taxon>Pseudomonadati</taxon>
        <taxon>Pseudomonadota</taxon>
        <taxon>Alphaproteobacteria</taxon>
        <taxon>Hyphomicrobiales</taxon>
        <taxon>Rhizobiaceae</taxon>
        <taxon>Rhizobium/Agrobacterium group</taxon>
        <taxon>Rhizobium</taxon>
    </lineage>
</organism>
<dbReference type="Pfam" id="PF03567">
    <property type="entry name" value="Sulfotransfer_2"/>
    <property type="match status" value="1"/>
</dbReference>
<dbReference type="EMBL" id="PIQN01000026">
    <property type="protein sequence ID" value="PKA39747.1"/>
    <property type="molecule type" value="Genomic_DNA"/>
</dbReference>
<sequence>MKVPRNIFESLVSNAGLPMIFVHTPKCGGSFVGQAFGQRLTRCPTLRWPEAKGHKTYLEYREIFGKRGVHLSDFVIFTVIRNPWDWHLSWYNYVSKDTNGTKSGMRLEHEQIRNLTFSEYTKWLEDQQQPRSPNDYARRQVSDWIIDENGDVAVNEILRQEALQDELSALKRKYGLYINIPTGKRVNASRQTDDYRKAYTTEDAERIARRHSRDLTLFGYRFE</sequence>
<protein>
    <submittedName>
        <fullName evidence="2">Sulfotransferase family protein</fullName>
    </submittedName>
</protein>
<gene>
    <name evidence="1" type="ORF">CWR43_31320</name>
    <name evidence="2" type="ORF">N2599_09405</name>
</gene>
<name>A0A2N0D106_RHISU</name>
<dbReference type="Gene3D" id="3.40.50.300">
    <property type="entry name" value="P-loop containing nucleotide triphosphate hydrolases"/>
    <property type="match status" value="1"/>
</dbReference>
<dbReference type="InterPro" id="IPR005331">
    <property type="entry name" value="Sulfotransferase"/>
</dbReference>
<dbReference type="Proteomes" id="UP001060123">
    <property type="component" value="Chromosome"/>
</dbReference>
<proteinExistence type="predicted"/>
<keyword evidence="4" id="KW-1185">Reference proteome</keyword>
<reference evidence="2" key="3">
    <citation type="submission" date="2022-09" db="EMBL/GenBank/DDBJ databases">
        <title>Australian commercial rhizobial inoculants.</title>
        <authorList>
            <person name="Kohlmeier M.G."/>
            <person name="O'Hara G.W."/>
            <person name="Colombi E."/>
            <person name="Ramsay J.P."/>
            <person name="Terpolilli J."/>
        </authorList>
    </citation>
    <scope>NUCLEOTIDE SEQUENCE</scope>
    <source>
        <strain evidence="2">WSM1592</strain>
    </source>
</reference>
<evidence type="ECO:0000313" key="3">
    <source>
        <dbReference type="Proteomes" id="UP000232164"/>
    </source>
</evidence>
<dbReference type="RefSeq" id="WP_084606426.1">
    <property type="nucleotide sequence ID" value="NZ_CP104143.1"/>
</dbReference>
<evidence type="ECO:0000313" key="2">
    <source>
        <dbReference type="EMBL" id="UWU16175.1"/>
    </source>
</evidence>
<dbReference type="Proteomes" id="UP000232164">
    <property type="component" value="Unassembled WGS sequence"/>
</dbReference>